<dbReference type="OrthoDB" id="9774495at2"/>
<evidence type="ECO:0000256" key="1">
    <source>
        <dbReference type="ARBA" id="ARBA00001933"/>
    </source>
</evidence>
<dbReference type="Gene3D" id="3.40.640.10">
    <property type="entry name" value="Type I PLP-dependent aspartate aminotransferase-like (Major domain)"/>
    <property type="match status" value="1"/>
</dbReference>
<comment type="function">
    <text evidence="5">Catalyzes the cleavage of L-allo-threonine and L-threonine to glycine and acetaldehyde.</text>
</comment>
<comment type="catalytic activity">
    <reaction evidence="5">
        <text>L-allo-threonine = acetaldehyde + glycine</text>
        <dbReference type="Rhea" id="RHEA:26209"/>
        <dbReference type="ChEBI" id="CHEBI:15343"/>
        <dbReference type="ChEBI" id="CHEBI:57305"/>
        <dbReference type="ChEBI" id="CHEBI:58585"/>
        <dbReference type="EC" id="4.1.2.48"/>
    </reaction>
</comment>
<dbReference type="AlphaFoldDB" id="A0A4R3MMQ6"/>
<evidence type="ECO:0000256" key="3">
    <source>
        <dbReference type="ARBA" id="ARBA00011881"/>
    </source>
</evidence>
<reference evidence="7 8" key="1">
    <citation type="submission" date="2019-03" db="EMBL/GenBank/DDBJ databases">
        <title>Genomic Encyclopedia of Type Strains, Phase IV (KMG-IV): sequencing the most valuable type-strain genomes for metagenomic binning, comparative biology and taxonomic classification.</title>
        <authorList>
            <person name="Goeker M."/>
        </authorList>
    </citation>
    <scope>NUCLEOTIDE SEQUENCE [LARGE SCALE GENOMIC DNA]</scope>
    <source>
        <strain evidence="7 8">DSM 19345</strain>
    </source>
</reference>
<comment type="cofactor">
    <cofactor evidence="1 5">
        <name>pyridoxal 5'-phosphate</name>
        <dbReference type="ChEBI" id="CHEBI:597326"/>
    </cofactor>
</comment>
<dbReference type="GO" id="GO:0008732">
    <property type="term" value="F:L-allo-threonine aldolase activity"/>
    <property type="evidence" value="ECO:0007669"/>
    <property type="project" value="RHEA"/>
</dbReference>
<dbReference type="EC" id="4.1.2.48" evidence="5"/>
<dbReference type="PANTHER" id="PTHR48097:SF5">
    <property type="entry name" value="LOW SPECIFICITY L-THREONINE ALDOLASE"/>
    <property type="match status" value="1"/>
</dbReference>
<comment type="similarity">
    <text evidence="2 5">Belongs to the threonine aldolase family.</text>
</comment>
<dbReference type="Proteomes" id="UP000295678">
    <property type="component" value="Unassembled WGS sequence"/>
</dbReference>
<accession>A0A4R3MMQ6</accession>
<comment type="caution">
    <text evidence="7">The sequence shown here is derived from an EMBL/GenBank/DDBJ whole genome shotgun (WGS) entry which is preliminary data.</text>
</comment>
<evidence type="ECO:0000313" key="8">
    <source>
        <dbReference type="Proteomes" id="UP000295678"/>
    </source>
</evidence>
<dbReference type="InterPro" id="IPR001597">
    <property type="entry name" value="ArAA_b-elim_lyase/Thr_aldolase"/>
</dbReference>
<keyword evidence="4 5" id="KW-0663">Pyridoxal phosphate</keyword>
<protein>
    <recommendedName>
        <fullName evidence="5">L-threonine aldolase</fullName>
        <ecNumber evidence="5">4.1.2.48</ecNumber>
    </recommendedName>
</protein>
<dbReference type="PIRSF" id="PIRSF038940">
    <property type="entry name" value="Low_specificity_LTA"/>
    <property type="match status" value="1"/>
</dbReference>
<evidence type="ECO:0000256" key="4">
    <source>
        <dbReference type="ARBA" id="ARBA00022898"/>
    </source>
</evidence>
<dbReference type="InterPro" id="IPR015421">
    <property type="entry name" value="PyrdxlP-dep_Trfase_major"/>
</dbReference>
<dbReference type="Pfam" id="PF01212">
    <property type="entry name" value="Beta_elim_lyase"/>
    <property type="match status" value="1"/>
</dbReference>
<dbReference type="PANTHER" id="PTHR48097">
    <property type="entry name" value="L-THREONINE ALDOLASE-RELATED"/>
    <property type="match status" value="1"/>
</dbReference>
<dbReference type="InterPro" id="IPR015424">
    <property type="entry name" value="PyrdxlP-dep_Trfase"/>
</dbReference>
<dbReference type="InterPro" id="IPR026273">
    <property type="entry name" value="Low_specificity_L-TA_bact"/>
</dbReference>
<evidence type="ECO:0000256" key="5">
    <source>
        <dbReference type="PIRNR" id="PIRNR038940"/>
    </source>
</evidence>
<evidence type="ECO:0000313" key="7">
    <source>
        <dbReference type="EMBL" id="TCT13276.1"/>
    </source>
</evidence>
<gene>
    <name evidence="7" type="ORF">EDC22_101137</name>
</gene>
<comment type="subunit">
    <text evidence="3">Homotetramer.</text>
</comment>
<proteinExistence type="inferred from homology"/>
<evidence type="ECO:0000256" key="2">
    <source>
        <dbReference type="ARBA" id="ARBA00006966"/>
    </source>
</evidence>
<name>A0A4R3MMQ6_9HYPH</name>
<comment type="catalytic activity">
    <reaction evidence="5">
        <text>L-threonine = acetaldehyde + glycine</text>
        <dbReference type="Rhea" id="RHEA:19625"/>
        <dbReference type="ChEBI" id="CHEBI:15343"/>
        <dbReference type="ChEBI" id="CHEBI:57305"/>
        <dbReference type="ChEBI" id="CHEBI:57926"/>
        <dbReference type="EC" id="4.1.2.48"/>
    </reaction>
</comment>
<sequence length="352" mass="36782">MNFASDNTAGVAAPILEAIAEASADFAGSYGGDRWTAALSARMAEVFEADVAVFPVVSGTAANILSMAAIARPWSGILCSHDAHIMTDECGGAEMLTGGAKLYGIDGRNAKIDVDVLSRRLETWPGGVPHHVQPAAISITQASEYGAVWTPEEVGAIGAVVRRHGLRLHMDGARFANAVAALGCAPADVTWRAGVDILSFGATKNGAMAAEAVIVFDRALADSLPFLRMRTGHLLSKSRFLAAQLLAYLDGGLWLELARHANRMAARLAAAIEATPAARLAAPVEANEVFAYLSASTDRALKAAGCAYHHWTSGIPDAANPPREGEVLCRFVASFQTSDAEVGRFAEIVGAG</sequence>
<dbReference type="InterPro" id="IPR015422">
    <property type="entry name" value="PyrdxlP-dep_Trfase_small"/>
</dbReference>
<dbReference type="GO" id="GO:0006567">
    <property type="term" value="P:L-threonine catabolic process"/>
    <property type="evidence" value="ECO:0007669"/>
    <property type="project" value="UniProtKB-UniRule"/>
</dbReference>
<dbReference type="EMBL" id="SMAK01000001">
    <property type="protein sequence ID" value="TCT13276.1"/>
    <property type="molecule type" value="Genomic_DNA"/>
</dbReference>
<organism evidence="7 8">
    <name type="scientific">Tepidamorphus gemmatus</name>
    <dbReference type="NCBI Taxonomy" id="747076"/>
    <lineage>
        <taxon>Bacteria</taxon>
        <taxon>Pseudomonadati</taxon>
        <taxon>Pseudomonadota</taxon>
        <taxon>Alphaproteobacteria</taxon>
        <taxon>Hyphomicrobiales</taxon>
        <taxon>Tepidamorphaceae</taxon>
        <taxon>Tepidamorphus</taxon>
    </lineage>
</organism>
<dbReference type="RefSeq" id="WP_132804675.1">
    <property type="nucleotide sequence ID" value="NZ_SMAK01000001.1"/>
</dbReference>
<keyword evidence="5" id="KW-0456">Lyase</keyword>
<keyword evidence="8" id="KW-1185">Reference proteome</keyword>
<dbReference type="Gene3D" id="3.90.1150.10">
    <property type="entry name" value="Aspartate Aminotransferase, domain 1"/>
    <property type="match status" value="1"/>
</dbReference>
<evidence type="ECO:0000259" key="6">
    <source>
        <dbReference type="Pfam" id="PF01212"/>
    </source>
</evidence>
<feature type="domain" description="Aromatic amino acid beta-eliminating lyase/threonine aldolase" evidence="6">
    <location>
        <begin position="3"/>
        <end position="295"/>
    </location>
</feature>
<dbReference type="SUPFAM" id="SSF53383">
    <property type="entry name" value="PLP-dependent transferases"/>
    <property type="match status" value="1"/>
</dbReference>